<keyword evidence="13" id="KW-0464">Manganese</keyword>
<evidence type="ECO:0000256" key="6">
    <source>
        <dbReference type="ARBA" id="ARBA00022676"/>
    </source>
</evidence>
<proteinExistence type="inferred from homology"/>
<dbReference type="GO" id="GO:0004579">
    <property type="term" value="F:dolichyl-diphosphooligosaccharide-protein glycotransferase activity"/>
    <property type="evidence" value="ECO:0007669"/>
    <property type="project" value="TreeGrafter"/>
</dbReference>
<keyword evidence="11" id="KW-1133">Transmembrane helix</keyword>
<dbReference type="OrthoDB" id="10261066at2759"/>
<dbReference type="GO" id="GO:0012505">
    <property type="term" value="C:endomembrane system"/>
    <property type="evidence" value="ECO:0007669"/>
    <property type="project" value="UniProtKB-SubCell"/>
</dbReference>
<comment type="cofactor">
    <cofactor evidence="1">
        <name>Mn(2+)</name>
        <dbReference type="ChEBI" id="CHEBI:29035"/>
    </cofactor>
</comment>
<accession>A0A433CYH1</accession>
<gene>
    <name evidence="15" type="ORF">BC936DRAFT_136917</name>
</gene>
<dbReference type="EMBL" id="RBNI01010575">
    <property type="protein sequence ID" value="RUP43636.1"/>
    <property type="molecule type" value="Genomic_DNA"/>
</dbReference>
<evidence type="ECO:0000256" key="12">
    <source>
        <dbReference type="ARBA" id="ARBA00023136"/>
    </source>
</evidence>
<evidence type="ECO:0000313" key="16">
    <source>
        <dbReference type="Proteomes" id="UP000268093"/>
    </source>
</evidence>
<comment type="caution">
    <text evidence="15">The sequence shown here is derived from an EMBL/GenBank/DDBJ whole genome shotgun (WGS) entry which is preliminary data.</text>
</comment>
<evidence type="ECO:0000256" key="13">
    <source>
        <dbReference type="ARBA" id="ARBA00023211"/>
    </source>
</evidence>
<dbReference type="UniPathway" id="UPA00378"/>
<dbReference type="Proteomes" id="UP000268093">
    <property type="component" value="Unassembled WGS sequence"/>
</dbReference>
<dbReference type="GO" id="GO:0046872">
    <property type="term" value="F:metal ion binding"/>
    <property type="evidence" value="ECO:0007669"/>
    <property type="project" value="UniProtKB-KW"/>
</dbReference>
<dbReference type="PANTHER" id="PTHR13872">
    <property type="entry name" value="DOLICHYL-DIPHOSPHOOLIGOSACCHARIDE--PROTEIN GLYCOSYLTRANSFERASE SUBUNIT"/>
    <property type="match status" value="1"/>
</dbReference>
<evidence type="ECO:0000256" key="11">
    <source>
        <dbReference type="ARBA" id="ARBA00022989"/>
    </source>
</evidence>
<dbReference type="GO" id="GO:0016020">
    <property type="term" value="C:membrane"/>
    <property type="evidence" value="ECO:0007669"/>
    <property type="project" value="InterPro"/>
</dbReference>
<keyword evidence="16" id="KW-1185">Reference proteome</keyword>
<sequence length="132" mass="14963">MCLLNVGVYPKLVNEGSFFTQSGEYRVDEAATPAMKNSIMYKMSYYRFAELFGGAAPQDRVRGTKLPSEGPKLTHLEEAYTTENWIVRIFKVKDLDNLGRDLASATAFEEGKGKKRKSRSKKSRSRRRNASD</sequence>
<comment type="cofactor">
    <cofactor evidence="2">
        <name>Mg(2+)</name>
        <dbReference type="ChEBI" id="CHEBI:18420"/>
    </cofactor>
</comment>
<keyword evidence="10" id="KW-0460">Magnesium</keyword>
<evidence type="ECO:0000256" key="14">
    <source>
        <dbReference type="SAM" id="MobiDB-lite"/>
    </source>
</evidence>
<evidence type="ECO:0000256" key="1">
    <source>
        <dbReference type="ARBA" id="ARBA00001936"/>
    </source>
</evidence>
<evidence type="ECO:0000256" key="3">
    <source>
        <dbReference type="ARBA" id="ARBA00004127"/>
    </source>
</evidence>
<dbReference type="InterPro" id="IPR003674">
    <property type="entry name" value="Oligo_trans_STT3"/>
</dbReference>
<reference evidence="15 16" key="1">
    <citation type="journal article" date="2018" name="New Phytol.">
        <title>Phylogenomics of Endogonaceae and evolution of mycorrhizas within Mucoromycota.</title>
        <authorList>
            <person name="Chang Y."/>
            <person name="Desiro A."/>
            <person name="Na H."/>
            <person name="Sandor L."/>
            <person name="Lipzen A."/>
            <person name="Clum A."/>
            <person name="Barry K."/>
            <person name="Grigoriev I.V."/>
            <person name="Martin F.M."/>
            <person name="Stajich J.E."/>
            <person name="Smith M.E."/>
            <person name="Bonito G."/>
            <person name="Spatafora J.W."/>
        </authorList>
    </citation>
    <scope>NUCLEOTIDE SEQUENCE [LARGE SCALE GENOMIC DNA]</scope>
    <source>
        <strain evidence="15 16">GMNB39</strain>
    </source>
</reference>
<feature type="compositionally biased region" description="Basic residues" evidence="14">
    <location>
        <begin position="113"/>
        <end position="132"/>
    </location>
</feature>
<dbReference type="AlphaFoldDB" id="A0A433CYH1"/>
<dbReference type="GO" id="GO:0043687">
    <property type="term" value="P:post-translational protein modification"/>
    <property type="evidence" value="ECO:0007669"/>
    <property type="project" value="TreeGrafter"/>
</dbReference>
<organism evidence="15 16">
    <name type="scientific">Jimgerdemannia flammicorona</name>
    <dbReference type="NCBI Taxonomy" id="994334"/>
    <lineage>
        <taxon>Eukaryota</taxon>
        <taxon>Fungi</taxon>
        <taxon>Fungi incertae sedis</taxon>
        <taxon>Mucoromycota</taxon>
        <taxon>Mucoromycotina</taxon>
        <taxon>Endogonomycetes</taxon>
        <taxon>Endogonales</taxon>
        <taxon>Endogonaceae</taxon>
        <taxon>Jimgerdemannia</taxon>
    </lineage>
</organism>
<name>A0A433CYH1_9FUNG</name>
<evidence type="ECO:0000256" key="9">
    <source>
        <dbReference type="ARBA" id="ARBA00022723"/>
    </source>
</evidence>
<evidence type="ECO:0000256" key="10">
    <source>
        <dbReference type="ARBA" id="ARBA00022842"/>
    </source>
</evidence>
<comment type="similarity">
    <text evidence="5">Belongs to the STT3 family.</text>
</comment>
<feature type="region of interest" description="Disordered" evidence="14">
    <location>
        <begin position="106"/>
        <end position="132"/>
    </location>
</feature>
<keyword evidence="12" id="KW-0472">Membrane</keyword>
<keyword evidence="9" id="KW-0479">Metal-binding</keyword>
<evidence type="ECO:0000256" key="7">
    <source>
        <dbReference type="ARBA" id="ARBA00022679"/>
    </source>
</evidence>
<keyword evidence="6" id="KW-0328">Glycosyltransferase</keyword>
<evidence type="ECO:0000256" key="5">
    <source>
        <dbReference type="ARBA" id="ARBA00010810"/>
    </source>
</evidence>
<evidence type="ECO:0000313" key="15">
    <source>
        <dbReference type="EMBL" id="RUP43636.1"/>
    </source>
</evidence>
<evidence type="ECO:0000256" key="8">
    <source>
        <dbReference type="ARBA" id="ARBA00022692"/>
    </source>
</evidence>
<keyword evidence="7" id="KW-0808">Transferase</keyword>
<evidence type="ECO:0000256" key="4">
    <source>
        <dbReference type="ARBA" id="ARBA00004922"/>
    </source>
</evidence>
<keyword evidence="8" id="KW-0812">Transmembrane</keyword>
<comment type="subcellular location">
    <subcellularLocation>
        <location evidence="3">Endomembrane system</location>
        <topology evidence="3">Multi-pass membrane protein</topology>
    </subcellularLocation>
</comment>
<dbReference type="GO" id="GO:0018279">
    <property type="term" value="P:protein N-linked glycosylation via asparagine"/>
    <property type="evidence" value="ECO:0007669"/>
    <property type="project" value="TreeGrafter"/>
</dbReference>
<comment type="pathway">
    <text evidence="4">Protein modification; protein glycosylation.</text>
</comment>
<evidence type="ECO:0000256" key="2">
    <source>
        <dbReference type="ARBA" id="ARBA00001946"/>
    </source>
</evidence>
<dbReference type="PANTHER" id="PTHR13872:SF1">
    <property type="entry name" value="DOLICHYL-DIPHOSPHOOLIGOSACCHARIDE--PROTEIN GLYCOSYLTRANSFERASE SUBUNIT STT3B"/>
    <property type="match status" value="1"/>
</dbReference>
<protein>
    <submittedName>
        <fullName evidence="15">Uncharacterized protein</fullName>
    </submittedName>
</protein>